<accession>A0ABX1DAF2</accession>
<evidence type="ECO:0000313" key="2">
    <source>
        <dbReference type="Proteomes" id="UP000703674"/>
    </source>
</evidence>
<dbReference type="RefSeq" id="WP_168139938.1">
    <property type="nucleotide sequence ID" value="NZ_JAAVJR010001164.1"/>
</dbReference>
<name>A0ABX1DAF2_9FLAO</name>
<feature type="non-terminal residue" evidence="1">
    <location>
        <position position="1"/>
    </location>
</feature>
<comment type="caution">
    <text evidence="1">The sequence shown here is derived from an EMBL/GenBank/DDBJ whole genome shotgun (WGS) entry which is preliminary data.</text>
</comment>
<gene>
    <name evidence="1" type="ORF">HC175_21280</name>
</gene>
<protein>
    <submittedName>
        <fullName evidence="1">Uncharacterized protein</fullName>
    </submittedName>
</protein>
<reference evidence="1 2" key="1">
    <citation type="submission" date="2020-03" db="EMBL/GenBank/DDBJ databases">
        <title>Salinimicrobium sp. nov, isolated from SCS.</title>
        <authorList>
            <person name="Cao W.R."/>
        </authorList>
    </citation>
    <scope>NUCLEOTIDE SEQUENCE [LARGE SCALE GENOMIC DNA]</scope>
    <source>
        <strain evidence="2">J15B91</strain>
    </source>
</reference>
<keyword evidence="2" id="KW-1185">Reference proteome</keyword>
<organism evidence="1 2">
    <name type="scientific">Salinimicrobium oceani</name>
    <dbReference type="NCBI Taxonomy" id="2722702"/>
    <lineage>
        <taxon>Bacteria</taxon>
        <taxon>Pseudomonadati</taxon>
        <taxon>Bacteroidota</taxon>
        <taxon>Flavobacteriia</taxon>
        <taxon>Flavobacteriales</taxon>
        <taxon>Flavobacteriaceae</taxon>
        <taxon>Salinimicrobium</taxon>
    </lineage>
</organism>
<dbReference type="EMBL" id="JAAVJR010001164">
    <property type="protein sequence ID" value="NJW55451.1"/>
    <property type="molecule type" value="Genomic_DNA"/>
</dbReference>
<sequence>VAALEKKYEAKFAILKSELVDKLFAIIGGKTAQGVMNDLGEEILPKGKKYTQKMLNAVDDYAHLTQGTWTTDEHTNSMVADLLHNYRIKENDIQGNLRREKFTISVGDELPAGIIK</sequence>
<proteinExistence type="predicted"/>
<evidence type="ECO:0000313" key="1">
    <source>
        <dbReference type="EMBL" id="NJW55451.1"/>
    </source>
</evidence>
<feature type="non-terminal residue" evidence="1">
    <location>
        <position position="116"/>
    </location>
</feature>
<dbReference type="Proteomes" id="UP000703674">
    <property type="component" value="Unassembled WGS sequence"/>
</dbReference>